<keyword evidence="4 7" id="KW-0574">Periplasm</keyword>
<keyword evidence="6" id="KW-0676">Redox-active center</keyword>
<dbReference type="RefSeq" id="WP_251595078.1">
    <property type="nucleotide sequence ID" value="NZ_JAMLJI010000004.1"/>
</dbReference>
<protein>
    <recommendedName>
        <fullName evidence="7">Thiol:disulfide interchange protein</fullName>
    </recommendedName>
</protein>
<dbReference type="Gene3D" id="3.40.30.10">
    <property type="entry name" value="Glutaredoxin"/>
    <property type="match status" value="1"/>
</dbReference>
<dbReference type="EMBL" id="JARWAO010000008">
    <property type="protein sequence ID" value="MDR5897103.1"/>
    <property type="molecule type" value="Genomic_DNA"/>
</dbReference>
<organism evidence="10 11">
    <name type="scientific">Larsenimonas suaedae</name>
    <dbReference type="NCBI Taxonomy" id="1851019"/>
    <lineage>
        <taxon>Bacteria</taxon>
        <taxon>Pseudomonadati</taxon>
        <taxon>Pseudomonadota</taxon>
        <taxon>Gammaproteobacteria</taxon>
        <taxon>Oceanospirillales</taxon>
        <taxon>Halomonadaceae</taxon>
        <taxon>Larsenimonas</taxon>
    </lineage>
</organism>
<evidence type="ECO:0000256" key="4">
    <source>
        <dbReference type="ARBA" id="ARBA00022764"/>
    </source>
</evidence>
<dbReference type="PROSITE" id="PS51352">
    <property type="entry name" value="THIOREDOXIN_2"/>
    <property type="match status" value="1"/>
</dbReference>
<dbReference type="InterPro" id="IPR013766">
    <property type="entry name" value="Thioredoxin_domain"/>
</dbReference>
<comment type="similarity">
    <text evidence="2">Belongs to the thioredoxin family. DsbA subfamily.</text>
</comment>
<dbReference type="PANTHER" id="PTHR35891:SF2">
    <property type="entry name" value="THIOL:DISULFIDE INTERCHANGE PROTEIN DSBA"/>
    <property type="match status" value="1"/>
</dbReference>
<evidence type="ECO:0000256" key="2">
    <source>
        <dbReference type="ARBA" id="ARBA00005791"/>
    </source>
</evidence>
<dbReference type="InterPro" id="IPR036249">
    <property type="entry name" value="Thioredoxin-like_sf"/>
</dbReference>
<accession>A0ABU1H0P1</accession>
<dbReference type="InterPro" id="IPR023205">
    <property type="entry name" value="DsbA/DsbL"/>
</dbReference>
<comment type="subcellular location">
    <subcellularLocation>
        <location evidence="1 7">Periplasm</location>
    </subcellularLocation>
</comment>
<evidence type="ECO:0000259" key="9">
    <source>
        <dbReference type="PROSITE" id="PS51352"/>
    </source>
</evidence>
<evidence type="ECO:0000256" key="1">
    <source>
        <dbReference type="ARBA" id="ARBA00004418"/>
    </source>
</evidence>
<sequence length="211" mass="23302">MIKKLLTSFIVSLCLASTAFAAAPEAGKDYKVLDEPVNTELPDGKIQVTEVFWYGCPHCYALNPSLEKWAAELKDDVDFELLPATMGRTWVRHAAVYYAATQLGIEHKLHDDLFDAIHKNGKHMTDDGEIAEFFSHYGVSKEAALKALNSFGVKSQINEAHARMRAYKLMGVPALVVDGKYVITPKTAGGLENMLTIASKLTDEIRDGNLK</sequence>
<reference evidence="10 11" key="1">
    <citation type="submission" date="2023-04" db="EMBL/GenBank/DDBJ databases">
        <title>A long-awaited taxogenomic arrangement of the family Halomonadaceae.</title>
        <authorList>
            <person name="De La Haba R."/>
            <person name="Chuvochina M."/>
            <person name="Wittouck S."/>
            <person name="Arahal D.R."/>
            <person name="Sanchez-Porro C."/>
            <person name="Hugenholtz P."/>
            <person name="Ventosa A."/>
        </authorList>
    </citation>
    <scope>NUCLEOTIDE SEQUENCE [LARGE SCALE GENOMIC DNA]</scope>
    <source>
        <strain evidence="10 11">DSM 22428</strain>
    </source>
</reference>
<feature type="signal peptide" evidence="8">
    <location>
        <begin position="1"/>
        <end position="21"/>
    </location>
</feature>
<evidence type="ECO:0000313" key="10">
    <source>
        <dbReference type="EMBL" id="MDR5897103.1"/>
    </source>
</evidence>
<comment type="caution">
    <text evidence="10">The sequence shown here is derived from an EMBL/GenBank/DDBJ whole genome shotgun (WGS) entry which is preliminary data.</text>
</comment>
<dbReference type="InterPro" id="IPR050824">
    <property type="entry name" value="Thiol_disulfide_DsbA"/>
</dbReference>
<dbReference type="Pfam" id="PF01323">
    <property type="entry name" value="DSBA"/>
    <property type="match status" value="1"/>
</dbReference>
<dbReference type="PANTHER" id="PTHR35891">
    <property type="entry name" value="THIOL:DISULFIDE INTERCHANGE PROTEIN DSBA"/>
    <property type="match status" value="1"/>
</dbReference>
<feature type="chain" id="PRO_5047375288" description="Thiol:disulfide interchange protein" evidence="8">
    <location>
        <begin position="22"/>
        <end position="211"/>
    </location>
</feature>
<keyword evidence="3 8" id="KW-0732">Signal</keyword>
<evidence type="ECO:0000256" key="5">
    <source>
        <dbReference type="ARBA" id="ARBA00023157"/>
    </source>
</evidence>
<feature type="domain" description="Thioredoxin" evidence="9">
    <location>
        <begin position="11"/>
        <end position="150"/>
    </location>
</feature>
<dbReference type="InterPro" id="IPR001853">
    <property type="entry name" value="DSBA-like_thioredoxin_dom"/>
</dbReference>
<name>A0ABU1H0P1_9GAMM</name>
<evidence type="ECO:0000256" key="6">
    <source>
        <dbReference type="ARBA" id="ARBA00023284"/>
    </source>
</evidence>
<dbReference type="PROSITE" id="PS00194">
    <property type="entry name" value="THIOREDOXIN_1"/>
    <property type="match status" value="1"/>
</dbReference>
<keyword evidence="5 7" id="KW-1015">Disulfide bond</keyword>
<evidence type="ECO:0000256" key="8">
    <source>
        <dbReference type="SAM" id="SignalP"/>
    </source>
</evidence>
<proteinExistence type="inferred from homology"/>
<evidence type="ECO:0000256" key="7">
    <source>
        <dbReference type="PIRNR" id="PIRNR001488"/>
    </source>
</evidence>
<evidence type="ECO:0000313" key="11">
    <source>
        <dbReference type="Proteomes" id="UP001269375"/>
    </source>
</evidence>
<evidence type="ECO:0000256" key="3">
    <source>
        <dbReference type="ARBA" id="ARBA00022729"/>
    </source>
</evidence>
<gene>
    <name evidence="10" type="ORF">QC825_13595</name>
</gene>
<dbReference type="PIRSF" id="PIRSF001488">
    <property type="entry name" value="Tdi_protein"/>
    <property type="match status" value="1"/>
</dbReference>
<dbReference type="InterPro" id="IPR017937">
    <property type="entry name" value="Thioredoxin_CS"/>
</dbReference>
<dbReference type="CDD" id="cd03019">
    <property type="entry name" value="DsbA_DsbA"/>
    <property type="match status" value="1"/>
</dbReference>
<dbReference type="SUPFAM" id="SSF52833">
    <property type="entry name" value="Thioredoxin-like"/>
    <property type="match status" value="1"/>
</dbReference>
<dbReference type="Proteomes" id="UP001269375">
    <property type="component" value="Unassembled WGS sequence"/>
</dbReference>
<keyword evidence="11" id="KW-1185">Reference proteome</keyword>